<dbReference type="NCBIfam" id="TIGR04057">
    <property type="entry name" value="SusC_RagA_signa"/>
    <property type="match status" value="1"/>
</dbReference>
<evidence type="ECO:0000256" key="4">
    <source>
        <dbReference type="ARBA" id="ARBA00022692"/>
    </source>
</evidence>
<dbReference type="Gene3D" id="2.170.130.10">
    <property type="entry name" value="TonB-dependent receptor, plug domain"/>
    <property type="match status" value="1"/>
</dbReference>
<evidence type="ECO:0000313" key="11">
    <source>
        <dbReference type="Proteomes" id="UP001337305"/>
    </source>
</evidence>
<keyword evidence="10" id="KW-0675">Receptor</keyword>
<protein>
    <submittedName>
        <fullName evidence="10">TonB-dependent receptor</fullName>
    </submittedName>
</protein>
<keyword evidence="5 7" id="KW-0472">Membrane</keyword>
<dbReference type="Pfam" id="PF13715">
    <property type="entry name" value="CarbopepD_reg_2"/>
    <property type="match status" value="1"/>
</dbReference>
<dbReference type="Gene3D" id="2.40.170.20">
    <property type="entry name" value="TonB-dependent receptor, beta-barrel domain"/>
    <property type="match status" value="1"/>
</dbReference>
<keyword evidence="11" id="KW-1185">Reference proteome</keyword>
<dbReference type="NCBIfam" id="TIGR04056">
    <property type="entry name" value="OMP_RagA_SusC"/>
    <property type="match status" value="1"/>
</dbReference>
<evidence type="ECO:0000256" key="3">
    <source>
        <dbReference type="ARBA" id="ARBA00022452"/>
    </source>
</evidence>
<dbReference type="SUPFAM" id="SSF49464">
    <property type="entry name" value="Carboxypeptidase regulatory domain-like"/>
    <property type="match status" value="1"/>
</dbReference>
<sequence length="1088" mass="119738">MIKKMFQPLKKGVCVCFALAFASVVFQARAAEPINKISHIYAGLEKESIKLIEKDVHFQGYEIKGTITDEAGKPLVGVNIVEAGTSNGVVSDFDGNYTVLVKSSKAVLVYTYLGFSTIKKIVSSKATINVVMQEDLSQLDEVVLIGYGSVKKADNTGATASIKSDKFSKDRVVVDIQDALKGKLSGVQITQSQGGPSSGSTVIIRGATSLTGENNPLYIVDGVPMDNFDLNASNVASVDVLKDAASTAIYGSRGANGVILVTTKKAKKGVSKFDVTSVTGFSDISKQLELLDAGGWVKQIYYQNSNYVKFANRGGITYDPVNFDYYQDDEGNVWSFNAKDVHGEPNTYKNYENWPNTVNTNWQDALYRTGVYQNHDLAFSSGKEHSTIRVSLNYLDQEGIMPNNKTNKVYGTINTTNDINDYIKLSTNSYYSKTKVVGFTGVVQNALVQPPIKPLEGTYDVSHIPGNRQEGVISSPVKLTELMEQKWGNSVFQTNLIANVKFNDKLSLSVQGSYRGEHAENNSYHPKTTIYGRDSRGVANYHAFKSEQMVNTNILSFNDKIGDNHNFAFMLGGSIESNKIKQFITKVNGFAVESLGYNGIAGGDTPGVPVILSDESKLLSSFGRLNYNYKDKYLLKATVRTDGSSKFAKNKKWGYFPSAAIAWKLSNEKFAKNISGFPNTKFRASWGRTGKQALSPYQSISAIDVVQTTINGVDRALGSITSRPENPNLQWETVSETDIGIDLAFAKNKYIFSADVYRKTTEDLLLAVSTPGYTGFTSQLVNLGKLQNEGLELQLDATPFRGGDFTWNSNFNISFNKSKVIEIGEDNILYLDYGILKEGEEIGEWFGYQTQGLWQTQAEIDAAIADGFISQNGTAASVLYPGDSKFVDQNDDGIIDSFDRVSLGRSSPDFTGGFSNYFTYKGFALNVMLQFSSGSKIFNHNRIWQESGRGFANSNAATANRWYPTLYTYDPANPDNKELVHQGTGTNYIRRVKGQDENILTDHFIEDGSFIRLSDVSISYNLSNEVVSKLGISSLRLFVTGKNLKVWTKYKGYDPEVNTGRYKSLLSGFDGGAYPRETTLAVGLNVSL</sequence>
<dbReference type="RefSeq" id="WP_303305216.1">
    <property type="nucleotide sequence ID" value="NZ_JAODOP010000004.1"/>
</dbReference>
<dbReference type="Gene3D" id="2.60.40.1120">
    <property type="entry name" value="Carboxypeptidase-like, regulatory domain"/>
    <property type="match status" value="1"/>
</dbReference>
<evidence type="ECO:0000256" key="5">
    <source>
        <dbReference type="ARBA" id="ARBA00023136"/>
    </source>
</evidence>
<dbReference type="PROSITE" id="PS52016">
    <property type="entry name" value="TONB_DEPENDENT_REC_3"/>
    <property type="match status" value="1"/>
</dbReference>
<dbReference type="InterPro" id="IPR039426">
    <property type="entry name" value="TonB-dep_rcpt-like"/>
</dbReference>
<comment type="similarity">
    <text evidence="7">Belongs to the TonB-dependent receptor family.</text>
</comment>
<feature type="domain" description="TonB-dependent receptor plug" evidence="9">
    <location>
        <begin position="152"/>
        <end position="258"/>
    </location>
</feature>
<accession>A0ABU7XQ49</accession>
<organism evidence="10 11">
    <name type="scientific">Flavivirga spongiicola</name>
    <dbReference type="NCBI Taxonomy" id="421621"/>
    <lineage>
        <taxon>Bacteria</taxon>
        <taxon>Pseudomonadati</taxon>
        <taxon>Bacteroidota</taxon>
        <taxon>Flavobacteriia</taxon>
        <taxon>Flavobacteriales</taxon>
        <taxon>Flavobacteriaceae</taxon>
        <taxon>Flavivirga</taxon>
    </lineage>
</organism>
<dbReference type="InterPro" id="IPR008969">
    <property type="entry name" value="CarboxyPept-like_regulatory"/>
</dbReference>
<dbReference type="InterPro" id="IPR036942">
    <property type="entry name" value="Beta-barrel_TonB_sf"/>
</dbReference>
<comment type="caution">
    <text evidence="10">The sequence shown here is derived from an EMBL/GenBank/DDBJ whole genome shotgun (WGS) entry which is preliminary data.</text>
</comment>
<keyword evidence="6 7" id="KW-0998">Cell outer membrane</keyword>
<proteinExistence type="inferred from homology"/>
<dbReference type="Pfam" id="PF07715">
    <property type="entry name" value="Plug"/>
    <property type="match status" value="1"/>
</dbReference>
<keyword evidence="2 7" id="KW-0813">Transport</keyword>
<evidence type="ECO:0000313" key="10">
    <source>
        <dbReference type="EMBL" id="MEF3832848.1"/>
    </source>
</evidence>
<dbReference type="InterPro" id="IPR012910">
    <property type="entry name" value="Plug_dom"/>
</dbReference>
<keyword evidence="4 7" id="KW-0812">Transmembrane</keyword>
<dbReference type="InterPro" id="IPR023996">
    <property type="entry name" value="TonB-dep_OMP_SusC/RagA"/>
</dbReference>
<evidence type="ECO:0000256" key="1">
    <source>
        <dbReference type="ARBA" id="ARBA00004571"/>
    </source>
</evidence>
<gene>
    <name evidence="10" type="ORF">N1F79_06885</name>
</gene>
<keyword evidence="3 7" id="KW-1134">Transmembrane beta strand</keyword>
<comment type="subcellular location">
    <subcellularLocation>
        <location evidence="1 7">Cell outer membrane</location>
        <topology evidence="1 7">Multi-pass membrane protein</topology>
    </subcellularLocation>
</comment>
<evidence type="ECO:0000256" key="7">
    <source>
        <dbReference type="PROSITE-ProRule" id="PRU01360"/>
    </source>
</evidence>
<dbReference type="EMBL" id="JAODOP010000004">
    <property type="protein sequence ID" value="MEF3832848.1"/>
    <property type="molecule type" value="Genomic_DNA"/>
</dbReference>
<evidence type="ECO:0000256" key="8">
    <source>
        <dbReference type="SAM" id="SignalP"/>
    </source>
</evidence>
<evidence type="ECO:0000256" key="6">
    <source>
        <dbReference type="ARBA" id="ARBA00023237"/>
    </source>
</evidence>
<dbReference type="Proteomes" id="UP001337305">
    <property type="component" value="Unassembled WGS sequence"/>
</dbReference>
<keyword evidence="8" id="KW-0732">Signal</keyword>
<name>A0ABU7XQ49_9FLAO</name>
<evidence type="ECO:0000256" key="2">
    <source>
        <dbReference type="ARBA" id="ARBA00022448"/>
    </source>
</evidence>
<evidence type="ECO:0000259" key="9">
    <source>
        <dbReference type="Pfam" id="PF07715"/>
    </source>
</evidence>
<dbReference type="InterPro" id="IPR037066">
    <property type="entry name" value="Plug_dom_sf"/>
</dbReference>
<feature type="chain" id="PRO_5046512702" evidence="8">
    <location>
        <begin position="31"/>
        <end position="1088"/>
    </location>
</feature>
<feature type="signal peptide" evidence="8">
    <location>
        <begin position="1"/>
        <end position="30"/>
    </location>
</feature>
<dbReference type="SUPFAM" id="SSF56935">
    <property type="entry name" value="Porins"/>
    <property type="match status" value="1"/>
</dbReference>
<reference evidence="10 11" key="1">
    <citation type="submission" date="2022-09" db="EMBL/GenBank/DDBJ databases">
        <title>Genome sequencing of Flavivirga sp. MEBiC05379.</title>
        <authorList>
            <person name="Oh H.-M."/>
            <person name="Kwon K.K."/>
            <person name="Park M.J."/>
            <person name="Yang S.-H."/>
        </authorList>
    </citation>
    <scope>NUCLEOTIDE SEQUENCE [LARGE SCALE GENOMIC DNA]</scope>
    <source>
        <strain evidence="10 11">MEBiC05379</strain>
    </source>
</reference>
<dbReference type="InterPro" id="IPR023997">
    <property type="entry name" value="TonB-dep_OMP_SusC/RagA_CS"/>
</dbReference>